<dbReference type="InterPro" id="IPR036388">
    <property type="entry name" value="WH-like_DNA-bd_sf"/>
</dbReference>
<dbReference type="GO" id="GO:0000028">
    <property type="term" value="P:ribosomal small subunit assembly"/>
    <property type="evidence" value="ECO:0000318"/>
    <property type="project" value="GO_Central"/>
</dbReference>
<evidence type="ECO:0000313" key="5">
    <source>
        <dbReference type="Proteomes" id="UP000005239"/>
    </source>
</evidence>
<dbReference type="FunFam" id="1.10.10.10:FF:000786">
    <property type="entry name" value="Ribosomal protein"/>
    <property type="match status" value="1"/>
</dbReference>
<organism evidence="4 5">
    <name type="scientific">Pristionchus pacificus</name>
    <name type="common">Parasitic nematode worm</name>
    <dbReference type="NCBI Taxonomy" id="54126"/>
    <lineage>
        <taxon>Eukaryota</taxon>
        <taxon>Metazoa</taxon>
        <taxon>Ecdysozoa</taxon>
        <taxon>Nematoda</taxon>
        <taxon>Chromadorea</taxon>
        <taxon>Rhabditida</taxon>
        <taxon>Rhabditina</taxon>
        <taxon>Diplogasteromorpha</taxon>
        <taxon>Diplogasteroidea</taxon>
        <taxon>Neodiplogasteridae</taxon>
        <taxon>Pristionchus</taxon>
    </lineage>
</organism>
<keyword evidence="3" id="KW-0687">Ribonucleoprotein</keyword>
<dbReference type="GO" id="GO:0003735">
    <property type="term" value="F:structural constituent of ribosome"/>
    <property type="evidence" value="ECO:0000318"/>
    <property type="project" value="GO_Central"/>
</dbReference>
<dbReference type="InterPro" id="IPR001266">
    <property type="entry name" value="Ribosomal_eS19"/>
</dbReference>
<dbReference type="PANTHER" id="PTHR11710:SF0">
    <property type="entry name" value="40S RIBOSOMAL PROTEIN S19"/>
    <property type="match status" value="1"/>
</dbReference>
<gene>
    <name evidence="4" type="primary">WBGene00098407</name>
</gene>
<dbReference type="SUPFAM" id="SSF46785">
    <property type="entry name" value="Winged helix' DNA-binding domain"/>
    <property type="match status" value="2"/>
</dbReference>
<reference evidence="5" key="1">
    <citation type="journal article" date="2008" name="Nat. Genet.">
        <title>The Pristionchus pacificus genome provides a unique perspective on nematode lifestyle and parasitism.</title>
        <authorList>
            <person name="Dieterich C."/>
            <person name="Clifton S.W."/>
            <person name="Schuster L.N."/>
            <person name="Chinwalla A."/>
            <person name="Delehaunty K."/>
            <person name="Dinkelacker I."/>
            <person name="Fulton L."/>
            <person name="Fulton R."/>
            <person name="Godfrey J."/>
            <person name="Minx P."/>
            <person name="Mitreva M."/>
            <person name="Roeseler W."/>
            <person name="Tian H."/>
            <person name="Witte H."/>
            <person name="Yang S.P."/>
            <person name="Wilson R.K."/>
            <person name="Sommer R.J."/>
        </authorList>
    </citation>
    <scope>NUCLEOTIDE SEQUENCE [LARGE SCALE GENOMIC DNA]</scope>
    <source>
        <strain evidence="5">PS312</strain>
    </source>
</reference>
<evidence type="ECO:0000256" key="2">
    <source>
        <dbReference type="ARBA" id="ARBA00022980"/>
    </source>
</evidence>
<sequence length="206" mass="22613">MSWVNSYAKASGSVIRKALKSLEPLKWVDKSEDGKGRVLSKQGRKDLDRIASGSVIRKALKSLEPLKWVDKSEDGRGRVLSKQGRKDLDRIAADLRSTVAPTDAVVFFVEFALCAELRARMPVSTTSAPSRRNTILPIEWSTSIDTRLGPQYDQYGLTEEKVADLDDSNDGILIFAGKLDALLFDTSSSSAEEPGYAEMATAETVK</sequence>
<dbReference type="PANTHER" id="PTHR11710">
    <property type="entry name" value="40S RIBOSOMAL PROTEIN S19"/>
    <property type="match status" value="1"/>
</dbReference>
<keyword evidence="2" id="KW-0689">Ribosomal protein</keyword>
<reference evidence="4" key="2">
    <citation type="submission" date="2022-06" db="UniProtKB">
        <authorList>
            <consortium name="EnsemblMetazoa"/>
        </authorList>
    </citation>
    <scope>IDENTIFICATION</scope>
    <source>
        <strain evidence="4">PS312</strain>
    </source>
</reference>
<dbReference type="Pfam" id="PF01090">
    <property type="entry name" value="Ribosomal_S19e"/>
    <property type="match status" value="1"/>
</dbReference>
<dbReference type="OrthoDB" id="428974at2759"/>
<evidence type="ECO:0000256" key="3">
    <source>
        <dbReference type="ARBA" id="ARBA00023274"/>
    </source>
</evidence>
<proteinExistence type="inferred from homology"/>
<comment type="similarity">
    <text evidence="1">Belongs to the eukaryotic ribosomal protein eS19 family.</text>
</comment>
<dbReference type="GO" id="GO:0006412">
    <property type="term" value="P:translation"/>
    <property type="evidence" value="ECO:0007669"/>
    <property type="project" value="InterPro"/>
</dbReference>
<dbReference type="GO" id="GO:0022627">
    <property type="term" value="C:cytosolic small ribosomal subunit"/>
    <property type="evidence" value="ECO:0000318"/>
    <property type="project" value="GO_Central"/>
</dbReference>
<evidence type="ECO:0000313" key="4">
    <source>
        <dbReference type="EnsemblMetazoa" id="PPA08853.1"/>
    </source>
</evidence>
<dbReference type="InterPro" id="IPR036390">
    <property type="entry name" value="WH_DNA-bd_sf"/>
</dbReference>
<protein>
    <submittedName>
        <fullName evidence="4">Ribosomal protein</fullName>
    </submittedName>
</protein>
<dbReference type="Proteomes" id="UP000005239">
    <property type="component" value="Unassembled WGS sequence"/>
</dbReference>
<dbReference type="AlphaFoldDB" id="A0A2A6C1R0"/>
<accession>A0A8R1U8H5</accession>
<dbReference type="EnsemblMetazoa" id="PPA08853.1">
    <property type="protein sequence ID" value="PPA08853.1"/>
    <property type="gene ID" value="WBGene00098407"/>
</dbReference>
<evidence type="ECO:0000256" key="1">
    <source>
        <dbReference type="ARBA" id="ARBA00010014"/>
    </source>
</evidence>
<dbReference type="Gene3D" id="1.10.10.10">
    <property type="entry name" value="Winged helix-like DNA-binding domain superfamily/Winged helix DNA-binding domain"/>
    <property type="match status" value="2"/>
</dbReference>
<keyword evidence="5" id="KW-1185">Reference proteome</keyword>
<accession>A0A2A6C1R0</accession>
<name>A0A2A6C1R0_PRIPA</name>
<dbReference type="GO" id="GO:0003723">
    <property type="term" value="F:RNA binding"/>
    <property type="evidence" value="ECO:0000318"/>
    <property type="project" value="GO_Central"/>
</dbReference>
<dbReference type="SMART" id="SM01413">
    <property type="entry name" value="Ribosomal_S19e"/>
    <property type="match status" value="1"/>
</dbReference>